<keyword evidence="3" id="KW-1185">Reference proteome</keyword>
<proteinExistence type="predicted"/>
<protein>
    <recommendedName>
        <fullName evidence="4">DUF3137 domain-containing protein</fullName>
    </recommendedName>
</protein>
<feature type="transmembrane region" description="Helical" evidence="1">
    <location>
        <begin position="44"/>
        <end position="65"/>
    </location>
</feature>
<name>A0ABT4A0D6_9BACT</name>
<dbReference type="Proteomes" id="UP001207654">
    <property type="component" value="Unassembled WGS sequence"/>
</dbReference>
<keyword evidence="1" id="KW-0472">Membrane</keyword>
<organism evidence="2 3">
    <name type="scientific">Archangium lansingense</name>
    <dbReference type="NCBI Taxonomy" id="2995310"/>
    <lineage>
        <taxon>Bacteria</taxon>
        <taxon>Pseudomonadati</taxon>
        <taxon>Myxococcota</taxon>
        <taxon>Myxococcia</taxon>
        <taxon>Myxococcales</taxon>
        <taxon>Cystobacterineae</taxon>
        <taxon>Archangiaceae</taxon>
        <taxon>Archangium</taxon>
    </lineage>
</organism>
<keyword evidence="1" id="KW-0812">Transmembrane</keyword>
<accession>A0ABT4A0D6</accession>
<evidence type="ECO:0000256" key="1">
    <source>
        <dbReference type="SAM" id="Phobius"/>
    </source>
</evidence>
<evidence type="ECO:0000313" key="3">
    <source>
        <dbReference type="Proteomes" id="UP001207654"/>
    </source>
</evidence>
<comment type="caution">
    <text evidence="2">The sequence shown here is derived from an EMBL/GenBank/DDBJ whole genome shotgun (WGS) entry which is preliminary data.</text>
</comment>
<feature type="transmembrane region" description="Helical" evidence="1">
    <location>
        <begin position="71"/>
        <end position="92"/>
    </location>
</feature>
<reference evidence="2 3" key="1">
    <citation type="submission" date="2022-11" db="EMBL/GenBank/DDBJ databases">
        <title>Minimal conservation of predation-associated metabolite biosynthetic gene clusters underscores biosynthetic potential of Myxococcota including descriptions for ten novel species: Archangium lansinium sp. nov., Myxococcus landrumus sp. nov., Nannocystis bai.</title>
        <authorList>
            <person name="Ahearne A."/>
            <person name="Stevens C."/>
            <person name="Phillips K."/>
        </authorList>
    </citation>
    <scope>NUCLEOTIDE SEQUENCE [LARGE SCALE GENOMIC DNA]</scope>
    <source>
        <strain evidence="2 3">MIWBW</strain>
    </source>
</reference>
<evidence type="ECO:0000313" key="2">
    <source>
        <dbReference type="EMBL" id="MCY1075119.1"/>
    </source>
</evidence>
<dbReference type="EMBL" id="JAPNKA010000001">
    <property type="protein sequence ID" value="MCY1075119.1"/>
    <property type="molecule type" value="Genomic_DNA"/>
</dbReference>
<keyword evidence="1" id="KW-1133">Transmembrane helix</keyword>
<evidence type="ECO:0008006" key="4">
    <source>
        <dbReference type="Google" id="ProtNLM"/>
    </source>
</evidence>
<gene>
    <name evidence="2" type="ORF">OV287_11510</name>
</gene>
<sequence length="311" mass="35046">MAVDVELFSKETIYRASLPCTQVLEDLQRMGKLDAIKEKQQGRAFNVGCGTLVAATLLLFVGFVVVEDFELSVVMLWSGGGLALVGIVAFILRSRYERLNLENRRYELVSHTVGLLQADISPDEPVTLELDLRPETHSDKYKNDSRTRSGWNVKHYLDPWLSLQGRLLDGTHFSLEMTERIQMRKRTKTTPRGKTKFQNKRKSDALLRLRLRVKPERYQHLARIGSQAEGALQILKGTRLKDLSVDPDRIDLTLVVDSAWRAGDAPSPPPRTHGPPELNGVRVVAMAFLSLYQLLNLSRALDKKAVHPPTG</sequence>
<dbReference type="RefSeq" id="WP_267534068.1">
    <property type="nucleotide sequence ID" value="NZ_JAPNKA010000001.1"/>
</dbReference>